<accession>R0BQ42</accession>
<proteinExistence type="predicted"/>
<dbReference type="AlphaFoldDB" id="R0BQ42"/>
<dbReference type="EMBL" id="AGYH01000005">
    <property type="protein sequence ID" value="ENZ50783.1"/>
    <property type="molecule type" value="Genomic_DNA"/>
</dbReference>
<protein>
    <submittedName>
        <fullName evidence="1">Uncharacterized protein</fullName>
    </submittedName>
</protein>
<sequence>MDITPMVMEHLEKLTITELKCIEAALLYDMKESNNDSPGLRGILAEIQALEQARVKA</sequence>
<dbReference type="HOGENOM" id="CLU_2988475_0_0_9"/>
<dbReference type="RefSeq" id="WP_002575510.1">
    <property type="nucleotide sequence ID" value="NZ_KB851182.1"/>
</dbReference>
<dbReference type="GeneID" id="44663896"/>
<comment type="caution">
    <text evidence="1">The sequence shown here is derived from an EMBL/GenBank/DDBJ whole genome shotgun (WGS) entry which is preliminary data.</text>
</comment>
<keyword evidence="2" id="KW-1185">Reference proteome</keyword>
<evidence type="ECO:0000313" key="1">
    <source>
        <dbReference type="EMBL" id="ENZ50783.1"/>
    </source>
</evidence>
<name>R0BQ42_9FIRM</name>
<gene>
    <name evidence="1" type="ORF">HMPREF1085_02266</name>
</gene>
<dbReference type="Proteomes" id="UP000013126">
    <property type="component" value="Unassembled WGS sequence"/>
</dbReference>
<dbReference type="PATRIC" id="fig|997894.4.peg.2413"/>
<organism evidence="1 2">
    <name type="scientific">Enterocloster bolteae 90A9</name>
    <dbReference type="NCBI Taxonomy" id="997894"/>
    <lineage>
        <taxon>Bacteria</taxon>
        <taxon>Bacillati</taxon>
        <taxon>Bacillota</taxon>
        <taxon>Clostridia</taxon>
        <taxon>Lachnospirales</taxon>
        <taxon>Lachnospiraceae</taxon>
        <taxon>Enterocloster</taxon>
    </lineage>
</organism>
<reference evidence="1 2" key="1">
    <citation type="submission" date="2013-01" db="EMBL/GenBank/DDBJ databases">
        <title>The Genome Sequence of Clostridium bolteae 90A9.</title>
        <authorList>
            <consortium name="The Broad Institute Genome Sequencing Platform"/>
            <person name="Earl A."/>
            <person name="Ward D."/>
            <person name="Feldgarden M."/>
            <person name="Gevers D."/>
            <person name="Courvalin P."/>
            <person name="Lambert T."/>
            <person name="Walker B."/>
            <person name="Young S.K."/>
            <person name="Zeng Q."/>
            <person name="Gargeya S."/>
            <person name="Fitzgerald M."/>
            <person name="Haas B."/>
            <person name="Abouelleil A."/>
            <person name="Alvarado L."/>
            <person name="Arachchi H.M."/>
            <person name="Berlin A.M."/>
            <person name="Chapman S.B."/>
            <person name="Dewar J."/>
            <person name="Goldberg J."/>
            <person name="Griggs A."/>
            <person name="Gujja S."/>
            <person name="Hansen M."/>
            <person name="Howarth C."/>
            <person name="Imamovic A."/>
            <person name="Larimer J."/>
            <person name="McCowan C."/>
            <person name="Murphy C."/>
            <person name="Neiman D."/>
            <person name="Pearson M."/>
            <person name="Priest M."/>
            <person name="Roberts A."/>
            <person name="Saif S."/>
            <person name="Shea T."/>
            <person name="Sisk P."/>
            <person name="Sykes S."/>
            <person name="Wortman J."/>
            <person name="Nusbaum C."/>
            <person name="Birren B."/>
        </authorList>
    </citation>
    <scope>NUCLEOTIDE SEQUENCE [LARGE SCALE GENOMIC DNA]</scope>
    <source>
        <strain evidence="1 2">90A9</strain>
    </source>
</reference>
<evidence type="ECO:0000313" key="2">
    <source>
        <dbReference type="Proteomes" id="UP000013126"/>
    </source>
</evidence>